<dbReference type="Pfam" id="PF05193">
    <property type="entry name" value="Peptidase_M16_C"/>
    <property type="match status" value="1"/>
</dbReference>
<dbReference type="STRING" id="1802270.A3C07_00175"/>
<dbReference type="SUPFAM" id="SSF63411">
    <property type="entry name" value="LuxS/MPP-like metallohydrolase"/>
    <property type="match status" value="2"/>
</dbReference>
<evidence type="ECO:0008006" key="7">
    <source>
        <dbReference type="Google" id="ProtNLM"/>
    </source>
</evidence>
<sequence length="423" mass="47691">MFKKTTLDNGLRIITAPMTGTNTVTVLVLCGTGSDYESKETNGISHFLEHMFFKGTKKRPSYSIVAQELDGMGSVYNAFTSHEITGYYIKAGKTYLEKSLEILSDIYQNSLLNEEEIEREKQVIIEELHKDRDMPMLYIGWLWERLLYGNQPAGWDIIGNEKTIRGLKRQQFVDYFHHQYVASNTAVVVAGNFEEPAAARAVNDYFGGIRHTTPIRKKSPLKENQSSPALHVEYKETDQTHLTIGFRGYAADHPRRYAADVLGALLGSGMSSRMFSEIRERRGLAYVVVSDHDSYSNRGYLMTYAGVDHGKVEETMQAVFKEYKRLCDEPVDETELKKVKDYIRGTTLIGLEASNAVASFVGGEEMLTGKPMTIDEVFARIDVVTVDDICAVAKETIQPEKLNCAMIGPFKESEKFGKLLNDF</sequence>
<gene>
    <name evidence="5" type="ORF">A3C07_00175</name>
</gene>
<evidence type="ECO:0000259" key="4">
    <source>
        <dbReference type="Pfam" id="PF05193"/>
    </source>
</evidence>
<name>A0A1G2KL13_9BACT</name>
<dbReference type="GO" id="GO:0006508">
    <property type="term" value="P:proteolysis"/>
    <property type="evidence" value="ECO:0007669"/>
    <property type="project" value="InterPro"/>
</dbReference>
<dbReference type="Pfam" id="PF00675">
    <property type="entry name" value="Peptidase_M16"/>
    <property type="match status" value="1"/>
</dbReference>
<evidence type="ECO:0000259" key="3">
    <source>
        <dbReference type="Pfam" id="PF00675"/>
    </source>
</evidence>
<dbReference type="AlphaFoldDB" id="A0A1G2KL13"/>
<comment type="caution">
    <text evidence="5">The sequence shown here is derived from an EMBL/GenBank/DDBJ whole genome shotgun (WGS) entry which is preliminary data.</text>
</comment>
<feature type="domain" description="Peptidase M16 N-terminal" evidence="3">
    <location>
        <begin position="15"/>
        <end position="130"/>
    </location>
</feature>
<organism evidence="5 6">
    <name type="scientific">Candidatus Sungbacteria bacterium RIFCSPHIGHO2_02_FULL_47_11</name>
    <dbReference type="NCBI Taxonomy" id="1802270"/>
    <lineage>
        <taxon>Bacteria</taxon>
        <taxon>Candidatus Sungiibacteriota</taxon>
    </lineage>
</organism>
<evidence type="ECO:0000256" key="1">
    <source>
        <dbReference type="ARBA" id="ARBA00007261"/>
    </source>
</evidence>
<dbReference type="EMBL" id="MHQI01000026">
    <property type="protein sequence ID" value="OHA00125.1"/>
    <property type="molecule type" value="Genomic_DNA"/>
</dbReference>
<dbReference type="PANTHER" id="PTHR11851">
    <property type="entry name" value="METALLOPROTEASE"/>
    <property type="match status" value="1"/>
</dbReference>
<reference evidence="5 6" key="1">
    <citation type="journal article" date="2016" name="Nat. Commun.">
        <title>Thousands of microbial genomes shed light on interconnected biogeochemical processes in an aquifer system.</title>
        <authorList>
            <person name="Anantharaman K."/>
            <person name="Brown C.T."/>
            <person name="Hug L.A."/>
            <person name="Sharon I."/>
            <person name="Castelle C.J."/>
            <person name="Probst A.J."/>
            <person name="Thomas B.C."/>
            <person name="Singh A."/>
            <person name="Wilkins M.J."/>
            <person name="Karaoz U."/>
            <person name="Brodie E.L."/>
            <person name="Williams K.H."/>
            <person name="Hubbard S.S."/>
            <person name="Banfield J.F."/>
        </authorList>
    </citation>
    <scope>NUCLEOTIDE SEQUENCE [LARGE SCALE GENOMIC DNA]</scope>
</reference>
<dbReference type="Gene3D" id="3.30.830.10">
    <property type="entry name" value="Metalloenzyme, LuxS/M16 peptidase-like"/>
    <property type="match status" value="2"/>
</dbReference>
<dbReference type="Proteomes" id="UP000179023">
    <property type="component" value="Unassembled WGS sequence"/>
</dbReference>
<evidence type="ECO:0000313" key="5">
    <source>
        <dbReference type="EMBL" id="OHA00125.1"/>
    </source>
</evidence>
<proteinExistence type="inferred from homology"/>
<dbReference type="PANTHER" id="PTHR11851:SF49">
    <property type="entry name" value="MITOCHONDRIAL-PROCESSING PEPTIDASE SUBUNIT ALPHA"/>
    <property type="match status" value="1"/>
</dbReference>
<protein>
    <recommendedName>
        <fullName evidence="7">Peptidase M16</fullName>
    </recommendedName>
</protein>
<dbReference type="InterPro" id="IPR001431">
    <property type="entry name" value="Pept_M16_Zn_BS"/>
</dbReference>
<dbReference type="InterPro" id="IPR050361">
    <property type="entry name" value="MPP/UQCRC_Complex"/>
</dbReference>
<dbReference type="GO" id="GO:0004222">
    <property type="term" value="F:metalloendopeptidase activity"/>
    <property type="evidence" value="ECO:0007669"/>
    <property type="project" value="InterPro"/>
</dbReference>
<feature type="domain" description="Peptidase M16 C-terminal" evidence="4">
    <location>
        <begin position="167"/>
        <end position="341"/>
    </location>
</feature>
<dbReference type="PROSITE" id="PS00143">
    <property type="entry name" value="INSULINASE"/>
    <property type="match status" value="1"/>
</dbReference>
<dbReference type="GO" id="GO:0046872">
    <property type="term" value="F:metal ion binding"/>
    <property type="evidence" value="ECO:0007669"/>
    <property type="project" value="InterPro"/>
</dbReference>
<dbReference type="InterPro" id="IPR011765">
    <property type="entry name" value="Pept_M16_N"/>
</dbReference>
<evidence type="ECO:0000313" key="6">
    <source>
        <dbReference type="Proteomes" id="UP000179023"/>
    </source>
</evidence>
<accession>A0A1G2KL13</accession>
<evidence type="ECO:0000256" key="2">
    <source>
        <dbReference type="RuleBase" id="RU004447"/>
    </source>
</evidence>
<dbReference type="InterPro" id="IPR011249">
    <property type="entry name" value="Metalloenz_LuxS/M16"/>
</dbReference>
<dbReference type="InterPro" id="IPR007863">
    <property type="entry name" value="Peptidase_M16_C"/>
</dbReference>
<comment type="similarity">
    <text evidence="1 2">Belongs to the peptidase M16 family.</text>
</comment>